<organism evidence="2 3">
    <name type="scientific">Portunus trituberculatus</name>
    <name type="common">Swimming crab</name>
    <name type="synonym">Neptunus trituberculatus</name>
    <dbReference type="NCBI Taxonomy" id="210409"/>
    <lineage>
        <taxon>Eukaryota</taxon>
        <taxon>Metazoa</taxon>
        <taxon>Ecdysozoa</taxon>
        <taxon>Arthropoda</taxon>
        <taxon>Crustacea</taxon>
        <taxon>Multicrustacea</taxon>
        <taxon>Malacostraca</taxon>
        <taxon>Eumalacostraca</taxon>
        <taxon>Eucarida</taxon>
        <taxon>Decapoda</taxon>
        <taxon>Pleocyemata</taxon>
        <taxon>Brachyura</taxon>
        <taxon>Eubrachyura</taxon>
        <taxon>Portunoidea</taxon>
        <taxon>Portunidae</taxon>
        <taxon>Portuninae</taxon>
        <taxon>Portunus</taxon>
    </lineage>
</organism>
<reference evidence="2 3" key="1">
    <citation type="submission" date="2019-05" db="EMBL/GenBank/DDBJ databases">
        <title>Another draft genome of Portunus trituberculatus and its Hox gene families provides insights of decapod evolution.</title>
        <authorList>
            <person name="Jeong J.-H."/>
            <person name="Song I."/>
            <person name="Kim S."/>
            <person name="Choi T."/>
            <person name="Kim D."/>
            <person name="Ryu S."/>
            <person name="Kim W."/>
        </authorList>
    </citation>
    <scope>NUCLEOTIDE SEQUENCE [LARGE SCALE GENOMIC DNA]</scope>
    <source>
        <tissue evidence="2">Muscle</tissue>
    </source>
</reference>
<evidence type="ECO:0000313" key="2">
    <source>
        <dbReference type="EMBL" id="MPC19753.1"/>
    </source>
</evidence>
<comment type="caution">
    <text evidence="2">The sequence shown here is derived from an EMBL/GenBank/DDBJ whole genome shotgun (WGS) entry which is preliminary data.</text>
</comment>
<protein>
    <submittedName>
        <fullName evidence="2">Uncharacterized protein</fullName>
    </submittedName>
</protein>
<feature type="compositionally biased region" description="Polar residues" evidence="1">
    <location>
        <begin position="25"/>
        <end position="34"/>
    </location>
</feature>
<dbReference type="EMBL" id="VSRR010000800">
    <property type="protein sequence ID" value="MPC19753.1"/>
    <property type="molecule type" value="Genomic_DNA"/>
</dbReference>
<accession>A0A5B7DER4</accession>
<evidence type="ECO:0000256" key="1">
    <source>
        <dbReference type="SAM" id="MobiDB-lite"/>
    </source>
</evidence>
<dbReference type="AlphaFoldDB" id="A0A5B7DER4"/>
<feature type="region of interest" description="Disordered" evidence="1">
    <location>
        <begin position="1"/>
        <end position="34"/>
    </location>
</feature>
<gene>
    <name evidence="2" type="ORF">E2C01_012677</name>
</gene>
<keyword evidence="3" id="KW-1185">Reference proteome</keyword>
<evidence type="ECO:0000313" key="3">
    <source>
        <dbReference type="Proteomes" id="UP000324222"/>
    </source>
</evidence>
<name>A0A5B7DER4_PORTR</name>
<feature type="compositionally biased region" description="Gly residues" evidence="1">
    <location>
        <begin position="60"/>
        <end position="76"/>
    </location>
</feature>
<feature type="region of interest" description="Disordered" evidence="1">
    <location>
        <begin position="53"/>
        <end position="86"/>
    </location>
</feature>
<dbReference type="Proteomes" id="UP000324222">
    <property type="component" value="Unassembled WGS sequence"/>
</dbReference>
<proteinExistence type="predicted"/>
<sequence>MEQLVQDFRPYAHTPQPPMGLASGVSKSPSAPCATQQQCKTMGQARTMLPSRRGTIGLAGRPGEGLALGGISGTRGSGVTKGSRRSSKFARWVQQESFQGLRLGPEERLLLQLVLRSRRIVIKTGSLSQTVVEPRRPDSMVIVPGSRDE</sequence>